<protein>
    <submittedName>
        <fullName evidence="14">Transmembrane protein 214-like</fullName>
    </submittedName>
</protein>
<dbReference type="Pfam" id="PF10151">
    <property type="entry name" value="TMEM214"/>
    <property type="match status" value="1"/>
</dbReference>
<sequence length="658" mass="75393">MSSAGKWEVVKSGKHKNASNQPGFGKPGKNQKKKGIENMPKIDQNQVNLTVFNIQENIKDKSIISNYSVLRHLLIGCYFTKNEKETLNSDDFLSLLETVQTNFPNTPSVWLKDLASYINEKMNVDISDPVFTGKPFTYPLSLLPGDIRKILNETLNRCTPETLQLFTDFCLHTMVQDITKGHPTCGYRLFLQCVAHEKPEIILKNLNKCSDFRKSYQNRQPVCLSVLWAAGQAGAKDLKAGLKVWLELMLPMVGMRAYSKFTIDYLDNLLNMHPKVKCASDVLGVREFFSVFDFLFTSTGLHDNLHKKLQSLYPKLKALSYGTSPESNYRSFFPSYLRRLQNSCSPALTKELLSSLETCLIQDTICYSVWRQLYTKHLVQSSILMKHLVDEWDKLPSSFPRSLLKETLSTFRVTNEELSSQGKTNQEGFTACVSNCNELFAKMTARSFPWRRLLMFFMFVVSAALAYDIHVHGSFQKSQTGKFLKDIGVLAVCQQAWGRITVYSNKAYRWAENHVPVYYRKVSTFFGYYLEIFWTNFFALCMYVWNSTQGLRDWINVKIPPLLEWLNSKLPKFTEKVVAVALDSWLVIQKYLVWLGSHLVYYLTIIGSWLQENVFTGNLSVENLQKYAVDTGATVQKYVVLVYQWSAQQVSGLVSSGK</sequence>
<keyword evidence="13" id="KW-1185">Reference proteome</keyword>
<evidence type="ECO:0000256" key="5">
    <source>
        <dbReference type="ARBA" id="ARBA00022703"/>
    </source>
</evidence>
<keyword evidence="9" id="KW-0325">Glycoprotein</keyword>
<evidence type="ECO:0000256" key="11">
    <source>
        <dbReference type="SAM" id="MobiDB-lite"/>
    </source>
</evidence>
<dbReference type="GeneID" id="106473710"/>
<evidence type="ECO:0000256" key="8">
    <source>
        <dbReference type="ARBA" id="ARBA00023136"/>
    </source>
</evidence>
<evidence type="ECO:0000256" key="2">
    <source>
        <dbReference type="ARBA" id="ARBA00007984"/>
    </source>
</evidence>
<gene>
    <name evidence="14" type="primary">LOC106473710</name>
</gene>
<keyword evidence="4 12" id="KW-0812">Transmembrane</keyword>
<evidence type="ECO:0000256" key="9">
    <source>
        <dbReference type="ARBA" id="ARBA00023180"/>
    </source>
</evidence>
<feature type="transmembrane region" description="Helical" evidence="12">
    <location>
        <begin position="591"/>
        <end position="610"/>
    </location>
</feature>
<organism evidence="13 14">
    <name type="scientific">Limulus polyphemus</name>
    <name type="common">Atlantic horseshoe crab</name>
    <dbReference type="NCBI Taxonomy" id="6850"/>
    <lineage>
        <taxon>Eukaryota</taxon>
        <taxon>Metazoa</taxon>
        <taxon>Ecdysozoa</taxon>
        <taxon>Arthropoda</taxon>
        <taxon>Chelicerata</taxon>
        <taxon>Merostomata</taxon>
        <taxon>Xiphosura</taxon>
        <taxon>Limulidae</taxon>
        <taxon>Limulus</taxon>
    </lineage>
</organism>
<keyword evidence="7 12" id="KW-1133">Transmembrane helix</keyword>
<feature type="transmembrane region" description="Helical" evidence="12">
    <location>
        <begin position="526"/>
        <end position="545"/>
    </location>
</feature>
<evidence type="ECO:0000256" key="3">
    <source>
        <dbReference type="ARBA" id="ARBA00011720"/>
    </source>
</evidence>
<accession>A0ABM1BW64</accession>
<evidence type="ECO:0000256" key="10">
    <source>
        <dbReference type="ARBA" id="ARBA00024938"/>
    </source>
</evidence>
<evidence type="ECO:0000313" key="13">
    <source>
        <dbReference type="Proteomes" id="UP000694941"/>
    </source>
</evidence>
<reference evidence="14" key="1">
    <citation type="submission" date="2025-08" db="UniProtKB">
        <authorList>
            <consortium name="RefSeq"/>
        </authorList>
    </citation>
    <scope>IDENTIFICATION</scope>
    <source>
        <tissue evidence="14">Muscle</tissue>
    </source>
</reference>
<evidence type="ECO:0000256" key="6">
    <source>
        <dbReference type="ARBA" id="ARBA00022824"/>
    </source>
</evidence>
<dbReference type="PANTHER" id="PTHR13448">
    <property type="entry name" value="TRANSMEMBRANE PROTEIN 214"/>
    <property type="match status" value="1"/>
</dbReference>
<keyword evidence="5" id="KW-0053">Apoptosis</keyword>
<comment type="similarity">
    <text evidence="2">Belongs to the TMEM214 family.</text>
</comment>
<keyword evidence="6" id="KW-0256">Endoplasmic reticulum</keyword>
<name>A0ABM1BW64_LIMPO</name>
<comment type="function">
    <text evidence="10">Critical mediator, in cooperation with CASP4, of endoplasmic reticulum-stress induced apoptosis. Required or the activation of CASP4 following endoplasmic reticulum stress.</text>
</comment>
<feature type="transmembrane region" description="Helical" evidence="12">
    <location>
        <begin position="450"/>
        <end position="469"/>
    </location>
</feature>
<evidence type="ECO:0000256" key="1">
    <source>
        <dbReference type="ARBA" id="ARBA00004477"/>
    </source>
</evidence>
<dbReference type="PANTHER" id="PTHR13448:SF0">
    <property type="entry name" value="TRANSMEMBRANE PROTEIN 214"/>
    <property type="match status" value="1"/>
</dbReference>
<proteinExistence type="inferred from homology"/>
<evidence type="ECO:0000256" key="4">
    <source>
        <dbReference type="ARBA" id="ARBA00022692"/>
    </source>
</evidence>
<feature type="region of interest" description="Disordered" evidence="11">
    <location>
        <begin position="1"/>
        <end position="35"/>
    </location>
</feature>
<evidence type="ECO:0000256" key="7">
    <source>
        <dbReference type="ARBA" id="ARBA00022989"/>
    </source>
</evidence>
<evidence type="ECO:0000313" key="14">
    <source>
        <dbReference type="RefSeq" id="XP_013789846.1"/>
    </source>
</evidence>
<dbReference type="Proteomes" id="UP000694941">
    <property type="component" value="Unplaced"/>
</dbReference>
<comment type="subunit">
    <text evidence="3">Constitutively interacts with CASP4; required for the localization of procaspase 4 to the ER.</text>
</comment>
<dbReference type="RefSeq" id="XP_013789846.1">
    <property type="nucleotide sequence ID" value="XM_013934392.1"/>
</dbReference>
<evidence type="ECO:0000256" key="12">
    <source>
        <dbReference type="SAM" id="Phobius"/>
    </source>
</evidence>
<dbReference type="InterPro" id="IPR019308">
    <property type="entry name" value="TMEM214"/>
</dbReference>
<keyword evidence="8 12" id="KW-0472">Membrane</keyword>
<comment type="subcellular location">
    <subcellularLocation>
        <location evidence="1">Endoplasmic reticulum membrane</location>
        <topology evidence="1">Multi-pass membrane protein</topology>
    </subcellularLocation>
</comment>